<evidence type="ECO:0000313" key="4">
    <source>
        <dbReference type="EMBL" id="UXE58370.1"/>
    </source>
</evidence>
<feature type="domain" description="AMP-binding enzyme C-terminal" evidence="3">
    <location>
        <begin position="408"/>
        <end position="483"/>
    </location>
</feature>
<organism evidence="4">
    <name type="scientific">Woronichinia naegeliana WA131</name>
    <dbReference type="NCBI Taxonomy" id="2824559"/>
    <lineage>
        <taxon>Bacteria</taxon>
        <taxon>Bacillati</taxon>
        <taxon>Cyanobacteriota</taxon>
        <taxon>Cyanophyceae</taxon>
        <taxon>Synechococcales</taxon>
        <taxon>Coelosphaeriaceae</taxon>
        <taxon>Woronichinia</taxon>
    </lineage>
</organism>
<dbReference type="InterPro" id="IPR000873">
    <property type="entry name" value="AMP-dep_synth/lig_dom"/>
</dbReference>
<name>A0A977KTW6_9CYAN</name>
<dbReference type="Pfam" id="PF00501">
    <property type="entry name" value="AMP-binding"/>
    <property type="match status" value="1"/>
</dbReference>
<protein>
    <submittedName>
        <fullName evidence="4">Acyl-CoA synthetase</fullName>
    </submittedName>
</protein>
<dbReference type="Gene3D" id="3.30.300.30">
    <property type="match status" value="1"/>
</dbReference>
<dbReference type="CDD" id="cd05941">
    <property type="entry name" value="MCS"/>
    <property type="match status" value="1"/>
</dbReference>
<comment type="similarity">
    <text evidence="1">Belongs to the ATP-dependent AMP-binding enzyme family.</text>
</comment>
<proteinExistence type="inferred from homology"/>
<dbReference type="Proteomes" id="UP001065613">
    <property type="component" value="Chromosome"/>
</dbReference>
<dbReference type="PROSITE" id="PS00455">
    <property type="entry name" value="AMP_BINDING"/>
    <property type="match status" value="1"/>
</dbReference>
<dbReference type="GO" id="GO:0031956">
    <property type="term" value="F:medium-chain fatty acid-CoA ligase activity"/>
    <property type="evidence" value="ECO:0007669"/>
    <property type="project" value="TreeGrafter"/>
</dbReference>
<evidence type="ECO:0000259" key="2">
    <source>
        <dbReference type="Pfam" id="PF00501"/>
    </source>
</evidence>
<dbReference type="EMBL" id="CP073041">
    <property type="protein sequence ID" value="UXE58370.1"/>
    <property type="molecule type" value="Genomic_DNA"/>
</dbReference>
<dbReference type="InterPro" id="IPR045851">
    <property type="entry name" value="AMP-bd_C_sf"/>
</dbReference>
<dbReference type="PANTHER" id="PTHR43201">
    <property type="entry name" value="ACYL-COA SYNTHETASE"/>
    <property type="match status" value="1"/>
</dbReference>
<dbReference type="KEGG" id="wna:KA717_19980"/>
<dbReference type="InterPro" id="IPR025110">
    <property type="entry name" value="AMP-bd_C"/>
</dbReference>
<dbReference type="GO" id="GO:0006631">
    <property type="term" value="P:fatty acid metabolic process"/>
    <property type="evidence" value="ECO:0007669"/>
    <property type="project" value="TreeGrafter"/>
</dbReference>
<dbReference type="InterPro" id="IPR042099">
    <property type="entry name" value="ANL_N_sf"/>
</dbReference>
<dbReference type="AlphaFoldDB" id="A0A977KTW6"/>
<dbReference type="SUPFAM" id="SSF56801">
    <property type="entry name" value="Acetyl-CoA synthetase-like"/>
    <property type="match status" value="1"/>
</dbReference>
<evidence type="ECO:0000256" key="1">
    <source>
        <dbReference type="ARBA" id="ARBA00006432"/>
    </source>
</evidence>
<feature type="domain" description="AMP-dependent synthetase/ligase" evidence="2">
    <location>
        <begin position="7"/>
        <end position="358"/>
    </location>
</feature>
<gene>
    <name evidence="4" type="ORF">KA717_19980</name>
</gene>
<reference evidence="4" key="1">
    <citation type="submission" date="2021-04" db="EMBL/GenBank/DDBJ databases">
        <title>Genome sequence of Woronichinia naegeliana from Washington state freshwater lake bloom.</title>
        <authorList>
            <person name="Dreher T.W."/>
        </authorList>
    </citation>
    <scope>NUCLEOTIDE SEQUENCE</scope>
    <source>
        <strain evidence="4">WA131</strain>
    </source>
</reference>
<sequence length="495" mass="54753">MTLPLFARARQSSQNIAIVASGQAFSYGLLLQRSGQLARRLLQATADLQEQRVAFLVPPGFDYVVTQWGIWQAGGIAVPLCVSHPRPELEYVINQADASILIAHPQFESALSAIAAEKQIPLILTTDPLPEEIGPLPPLDPQRRALILYTSGTTGKPKGVVTTHHNIQAQVTSLMTAWQWTSRDRILHVLPLHHIHGIINVLTCALWAGAECHFLDKFAADVVWNRLSQGDLTLFMAVPTIYAKLIAAWEASDRDRQQQYSQGCANLRLMVSGSAALPVKVLEKWQGISGHFLLERYGMTEIGMALSNPLHGQRQAGCVGRPLPAVEVRLVDEQGLEVSVENPGEIQVKGPNVFLEYWRNPTATAQAFQDGWFRTGDMAIVSQGNYRILGRLSVDIIKTGGYKVSALEIEEVLRTHPAIQDCAVVGVMDAEWGERVCAALVLQPECHLNLETFRLWAKEQLAIYKVPTRILTLESLPRNAMGKVTKPAVVKYFYL</sequence>
<dbReference type="Gene3D" id="3.40.50.12780">
    <property type="entry name" value="N-terminal domain of ligase-like"/>
    <property type="match status" value="1"/>
</dbReference>
<dbReference type="PANTHER" id="PTHR43201:SF8">
    <property type="entry name" value="ACYL-COA SYNTHETASE FAMILY MEMBER 3"/>
    <property type="match status" value="1"/>
</dbReference>
<evidence type="ECO:0000259" key="3">
    <source>
        <dbReference type="Pfam" id="PF13193"/>
    </source>
</evidence>
<dbReference type="Pfam" id="PF13193">
    <property type="entry name" value="AMP-binding_C"/>
    <property type="match status" value="1"/>
</dbReference>
<dbReference type="InterPro" id="IPR020845">
    <property type="entry name" value="AMP-binding_CS"/>
</dbReference>
<accession>A0A977KTW6</accession>